<dbReference type="Gene3D" id="1.25.40.10">
    <property type="entry name" value="Tetratricopeptide repeat domain"/>
    <property type="match status" value="1"/>
</dbReference>
<gene>
    <name evidence="1" type="ORF">LOC68_27240</name>
</gene>
<reference evidence="1" key="1">
    <citation type="submission" date="2021-11" db="EMBL/GenBank/DDBJ databases">
        <title>Genome sequence.</title>
        <authorList>
            <person name="Sun Q."/>
        </authorList>
    </citation>
    <scope>NUCLEOTIDE SEQUENCE</scope>
    <source>
        <strain evidence="1">JC732</strain>
    </source>
</reference>
<dbReference type="Proteomes" id="UP001139103">
    <property type="component" value="Unassembled WGS sequence"/>
</dbReference>
<keyword evidence="2" id="KW-1185">Reference proteome</keyword>
<dbReference type="EMBL" id="JAJKFT010000010">
    <property type="protein sequence ID" value="MCC9632106.1"/>
    <property type="molecule type" value="Genomic_DNA"/>
</dbReference>
<dbReference type="InterPro" id="IPR011990">
    <property type="entry name" value="TPR-like_helical_dom_sf"/>
</dbReference>
<evidence type="ECO:0000313" key="2">
    <source>
        <dbReference type="Proteomes" id="UP001139103"/>
    </source>
</evidence>
<proteinExistence type="predicted"/>
<accession>A0A9X1MSL5</accession>
<organism evidence="1 2">
    <name type="scientific">Blastopirellula sediminis</name>
    <dbReference type="NCBI Taxonomy" id="2894196"/>
    <lineage>
        <taxon>Bacteria</taxon>
        <taxon>Pseudomonadati</taxon>
        <taxon>Planctomycetota</taxon>
        <taxon>Planctomycetia</taxon>
        <taxon>Pirellulales</taxon>
        <taxon>Pirellulaceae</taxon>
        <taxon>Blastopirellula</taxon>
    </lineage>
</organism>
<dbReference type="RefSeq" id="WP_230224962.1">
    <property type="nucleotide sequence ID" value="NZ_JAJKFT010000010.1"/>
</dbReference>
<protein>
    <recommendedName>
        <fullName evidence="3">Tetratricopeptide repeat protein</fullName>
    </recommendedName>
</protein>
<comment type="caution">
    <text evidence="1">The sequence shown here is derived from an EMBL/GenBank/DDBJ whole genome shotgun (WGS) entry which is preliminary data.</text>
</comment>
<evidence type="ECO:0008006" key="3">
    <source>
        <dbReference type="Google" id="ProtNLM"/>
    </source>
</evidence>
<sequence length="623" mass="70612">MAATNFETPPACAADIRLHLRDLELAATFPPDQFARVREIQTEKQRGDETKDPDEKVRHFQRGREIAAELFGEASHHYITCELSIAHHLYSIPEKREEAFQRTNHLLQVLDSLGASRSNRARDALVVLFALYVMRDDFTKAIETGKQAAALFETPGDKRRREYATLTGTLAKLLNEAGQHEQALHYARTGMNDSLPLNGLQTDDHIRLLREYSRAKIKLQDHDGVQDAWSDILMFTTNVPCFPLHERRELLVEYRSVLQSLALEDRIPEVDLQIAQLKGVSPPEPSPAGEEQQRLSAQYYAGMAKYDQARMEFDLPGKIKALYEFREAAAALKAAGSAARVAEADFVLKDLLHLEKSSEEVREIAIRSEQERRLGQSSKDEKKQWDALVHFEQAMEHAKTAVGVDSHLYACAEVSWAETIVEMGDERRRTEAIAAASHVRKVVEANGAYLSTLYRTTLAVLCRLHIGQNESGPAIEAGEKAVALLEFEDLDQGPYYALLTSFLAKMLNEAGEHRRALHYARSGLYGKPPKYGEYSPFYARLLQEFTRGKVAIDDLDDLQPIYEELIQISDDNPVFPLQRRIEYREEYLAFLNSQGNNQRRDSVVAELANLKGTQPLQKSRYTR</sequence>
<dbReference type="AlphaFoldDB" id="A0A9X1MSL5"/>
<name>A0A9X1MSL5_9BACT</name>
<evidence type="ECO:0000313" key="1">
    <source>
        <dbReference type="EMBL" id="MCC9632106.1"/>
    </source>
</evidence>